<evidence type="ECO:0000313" key="3">
    <source>
        <dbReference type="Proteomes" id="UP000294513"/>
    </source>
</evidence>
<dbReference type="Gene3D" id="3.20.20.190">
    <property type="entry name" value="Phosphatidylinositol (PI) phosphodiesterase"/>
    <property type="match status" value="1"/>
</dbReference>
<keyword evidence="3" id="KW-1185">Reference proteome</keyword>
<comment type="caution">
    <text evidence="2">The sequence shown here is derived from an EMBL/GenBank/DDBJ whole genome shotgun (WGS) entry which is preliminary data.</text>
</comment>
<dbReference type="Proteomes" id="UP000294513">
    <property type="component" value="Unassembled WGS sequence"/>
</dbReference>
<dbReference type="InterPro" id="IPR017946">
    <property type="entry name" value="PLC-like_Pdiesterase_TIM-brl"/>
</dbReference>
<gene>
    <name evidence="2" type="ORF">E1298_32985</name>
</gene>
<dbReference type="CDD" id="cd08556">
    <property type="entry name" value="GDPD"/>
    <property type="match status" value="1"/>
</dbReference>
<dbReference type="PANTHER" id="PTHR46211">
    <property type="entry name" value="GLYCEROPHOSPHORYL DIESTER PHOSPHODIESTERASE"/>
    <property type="match status" value="1"/>
</dbReference>
<sequence length="250" mass="26327">MIFENTPTVIGHRGYGAGDLPVPGSDATVAENTLPSLLAAVDAGLSWVEIDVTRTADDDLVLRHDPTVPDGSYLVDLPATASGLPRLADVLDALPADVAVDVDVKSVLEDALDDPSRRTGALLLPVLRREARRRPLLVTSFDPSLLVLLRDELPGVPLGLLTWLRFPLWHGIPAAAGLDLQAVGVHTGSCGLDHPDTRLRPLEHCVNVAHKAGLEVIAWCPTAERAPDYAAAGVDAMVVNDVPGVLAAVG</sequence>
<dbReference type="GO" id="GO:0008081">
    <property type="term" value="F:phosphoric diester hydrolase activity"/>
    <property type="evidence" value="ECO:0007669"/>
    <property type="project" value="InterPro"/>
</dbReference>
<evidence type="ECO:0000313" key="2">
    <source>
        <dbReference type="EMBL" id="TDD74083.1"/>
    </source>
</evidence>
<reference evidence="2 3" key="1">
    <citation type="submission" date="2019-03" db="EMBL/GenBank/DDBJ databases">
        <title>Draft genome sequences of novel Actinobacteria.</title>
        <authorList>
            <person name="Sahin N."/>
            <person name="Ay H."/>
            <person name="Saygin H."/>
        </authorList>
    </citation>
    <scope>NUCLEOTIDE SEQUENCE [LARGE SCALE GENOMIC DNA]</scope>
    <source>
        <strain evidence="2 3">H3C3</strain>
    </source>
</reference>
<dbReference type="SUPFAM" id="SSF51695">
    <property type="entry name" value="PLC-like phosphodiesterases"/>
    <property type="match status" value="1"/>
</dbReference>
<dbReference type="EMBL" id="SMKU01000242">
    <property type="protein sequence ID" value="TDD74083.1"/>
    <property type="molecule type" value="Genomic_DNA"/>
</dbReference>
<dbReference type="PROSITE" id="PS51704">
    <property type="entry name" value="GP_PDE"/>
    <property type="match status" value="1"/>
</dbReference>
<name>A0A4R5AN44_9ACTN</name>
<evidence type="ECO:0000259" key="1">
    <source>
        <dbReference type="PROSITE" id="PS51704"/>
    </source>
</evidence>
<dbReference type="AlphaFoldDB" id="A0A4R5AN44"/>
<protein>
    <submittedName>
        <fullName evidence="2">Glycerophosphodiester phosphodiesterase</fullName>
    </submittedName>
</protein>
<dbReference type="OrthoDB" id="9758957at2"/>
<proteinExistence type="predicted"/>
<organism evidence="2 3">
    <name type="scientific">Actinomadura rubrisoli</name>
    <dbReference type="NCBI Taxonomy" id="2530368"/>
    <lineage>
        <taxon>Bacteria</taxon>
        <taxon>Bacillati</taxon>
        <taxon>Actinomycetota</taxon>
        <taxon>Actinomycetes</taxon>
        <taxon>Streptosporangiales</taxon>
        <taxon>Thermomonosporaceae</taxon>
        <taxon>Actinomadura</taxon>
    </lineage>
</organism>
<feature type="domain" description="GP-PDE" evidence="1">
    <location>
        <begin position="7"/>
        <end position="250"/>
    </location>
</feature>
<dbReference type="RefSeq" id="WP_131900275.1">
    <property type="nucleotide sequence ID" value="NZ_SMKU01000242.1"/>
</dbReference>
<dbReference type="Pfam" id="PF03009">
    <property type="entry name" value="GDPD"/>
    <property type="match status" value="2"/>
</dbReference>
<dbReference type="InterPro" id="IPR030395">
    <property type="entry name" value="GP_PDE_dom"/>
</dbReference>
<accession>A0A4R5AN44</accession>
<dbReference type="PANTHER" id="PTHR46211:SF1">
    <property type="entry name" value="GLYCEROPHOSPHODIESTER PHOSPHODIESTERASE, CYTOPLASMIC"/>
    <property type="match status" value="1"/>
</dbReference>
<dbReference type="GO" id="GO:0006629">
    <property type="term" value="P:lipid metabolic process"/>
    <property type="evidence" value="ECO:0007669"/>
    <property type="project" value="InterPro"/>
</dbReference>